<evidence type="ECO:0000256" key="1">
    <source>
        <dbReference type="ARBA" id="ARBA00022467"/>
    </source>
</evidence>
<dbReference type="GO" id="GO:0051016">
    <property type="term" value="P:barbed-end actin filament capping"/>
    <property type="evidence" value="ECO:0007669"/>
    <property type="project" value="UniProtKB-UniRule"/>
</dbReference>
<dbReference type="Pfam" id="PF01267">
    <property type="entry name" value="F-actin_cap_A"/>
    <property type="match status" value="1"/>
</dbReference>
<comment type="subunit">
    <text evidence="2">Heterodimer of an alpha and a beta subunit.</text>
</comment>
<organism evidence="3 4">
    <name type="scientific">Ensete ventricosum</name>
    <name type="common">Abyssinian banana</name>
    <name type="synonym">Musa ensete</name>
    <dbReference type="NCBI Taxonomy" id="4639"/>
    <lineage>
        <taxon>Eukaryota</taxon>
        <taxon>Viridiplantae</taxon>
        <taxon>Streptophyta</taxon>
        <taxon>Embryophyta</taxon>
        <taxon>Tracheophyta</taxon>
        <taxon>Spermatophyta</taxon>
        <taxon>Magnoliopsida</taxon>
        <taxon>Liliopsida</taxon>
        <taxon>Zingiberales</taxon>
        <taxon>Musaceae</taxon>
        <taxon>Ensete</taxon>
    </lineage>
</organism>
<dbReference type="PANTHER" id="PTHR10653:SF0">
    <property type="entry name" value="F-ACTIN-CAPPING PROTEIN SUBUNIT ALPHA"/>
    <property type="match status" value="1"/>
</dbReference>
<comment type="caution">
    <text evidence="3">The sequence shown here is derived from an EMBL/GenBank/DDBJ whole genome shotgun (WGS) entry which is preliminary data.</text>
</comment>
<dbReference type="FunFam" id="3.30.1140.60:FF:000003">
    <property type="entry name" value="F-actin-capping protein subunit alpha"/>
    <property type="match status" value="1"/>
</dbReference>
<dbReference type="InterPro" id="IPR002189">
    <property type="entry name" value="CapZ_alpha"/>
</dbReference>
<dbReference type="EMBL" id="AMZH03016079">
    <property type="protein sequence ID" value="RRT45045.1"/>
    <property type="molecule type" value="Genomic_DNA"/>
</dbReference>
<evidence type="ECO:0000313" key="3">
    <source>
        <dbReference type="EMBL" id="RRT45045.1"/>
    </source>
</evidence>
<name>A0A426XZV3_ENSVE</name>
<gene>
    <name evidence="3" type="ORF">B296_00031228</name>
</gene>
<dbReference type="GO" id="GO:0008290">
    <property type="term" value="C:F-actin capping protein complex"/>
    <property type="evidence" value="ECO:0007669"/>
    <property type="project" value="UniProtKB-UniRule"/>
</dbReference>
<dbReference type="Proteomes" id="UP000287651">
    <property type="component" value="Unassembled WGS sequence"/>
</dbReference>
<comment type="similarity">
    <text evidence="2">Belongs to the F-actin-capping protein alpha subunit family.</text>
</comment>
<sequence>MADGGDEPDEAEELSGRQKAEIAKWFLANAPAGEIQYVAKDVRSILGDDGIYEMAAAEAYPVHNKAHLIALQMPDRSGEVLITAYGELDKNNYFEPRTAQVATVDHVKQVISYIFYLFLHTSSVNDRFTSLVLA</sequence>
<keyword evidence="1 2" id="KW-0117">Actin capping</keyword>
<dbReference type="PANTHER" id="PTHR10653">
    <property type="entry name" value="F-ACTIN-CAPPING PROTEIN SUBUNIT ALPHA"/>
    <property type="match status" value="1"/>
</dbReference>
<accession>A0A426XZV3</accession>
<evidence type="ECO:0000256" key="2">
    <source>
        <dbReference type="RuleBase" id="RU365077"/>
    </source>
</evidence>
<dbReference type="Gene3D" id="3.30.1140.60">
    <property type="entry name" value="F-actin capping protein, alpha subunit"/>
    <property type="match status" value="1"/>
</dbReference>
<dbReference type="InterPro" id="IPR042489">
    <property type="entry name" value="CapZ_alpha_1"/>
</dbReference>
<reference evidence="3 4" key="1">
    <citation type="journal article" date="2014" name="Agronomy (Basel)">
        <title>A Draft Genome Sequence for Ensete ventricosum, the Drought-Tolerant Tree Against Hunger.</title>
        <authorList>
            <person name="Harrison J."/>
            <person name="Moore K.A."/>
            <person name="Paszkiewicz K."/>
            <person name="Jones T."/>
            <person name="Grant M."/>
            <person name="Ambacheew D."/>
            <person name="Muzemil S."/>
            <person name="Studholme D.J."/>
        </authorList>
    </citation>
    <scope>NUCLEOTIDE SEQUENCE [LARGE SCALE GENOMIC DNA]</scope>
</reference>
<dbReference type="SUPFAM" id="SSF90096">
    <property type="entry name" value="Subunits of heterodimeric actin filament capping protein Capz"/>
    <property type="match status" value="1"/>
</dbReference>
<protein>
    <recommendedName>
        <fullName evidence="2">F-actin-capping protein subunit alpha</fullName>
    </recommendedName>
</protein>
<proteinExistence type="inferred from homology"/>
<dbReference type="GO" id="GO:0030863">
    <property type="term" value="C:cortical cytoskeleton"/>
    <property type="evidence" value="ECO:0007669"/>
    <property type="project" value="TreeGrafter"/>
</dbReference>
<dbReference type="GO" id="GO:0030036">
    <property type="term" value="P:actin cytoskeleton organization"/>
    <property type="evidence" value="ECO:0007669"/>
    <property type="project" value="TreeGrafter"/>
</dbReference>
<comment type="function">
    <text evidence="2">F-actin-capping proteins bind in a Ca(2+)-independent manner to the fast growing ends of actin filaments (barbed end) thereby blocking the exchange of subunits at these ends. Unlike other capping proteins (such as gelsolin and severin), these proteins do not sever actin filaments.</text>
</comment>
<dbReference type="GO" id="GO:0051015">
    <property type="term" value="F:actin filament binding"/>
    <property type="evidence" value="ECO:0007669"/>
    <property type="project" value="TreeGrafter"/>
</dbReference>
<dbReference type="AlphaFoldDB" id="A0A426XZV3"/>
<dbReference type="InterPro" id="IPR037282">
    <property type="entry name" value="CapZ_alpha/beta"/>
</dbReference>
<evidence type="ECO:0000313" key="4">
    <source>
        <dbReference type="Proteomes" id="UP000287651"/>
    </source>
</evidence>
<keyword evidence="2" id="KW-0009">Actin-binding</keyword>